<evidence type="ECO:0000313" key="4">
    <source>
        <dbReference type="Proteomes" id="UP000289738"/>
    </source>
</evidence>
<organism evidence="3 4">
    <name type="scientific">Arachis hypogaea</name>
    <name type="common">Peanut</name>
    <dbReference type="NCBI Taxonomy" id="3818"/>
    <lineage>
        <taxon>Eukaryota</taxon>
        <taxon>Viridiplantae</taxon>
        <taxon>Streptophyta</taxon>
        <taxon>Embryophyta</taxon>
        <taxon>Tracheophyta</taxon>
        <taxon>Spermatophyta</taxon>
        <taxon>Magnoliopsida</taxon>
        <taxon>eudicotyledons</taxon>
        <taxon>Gunneridae</taxon>
        <taxon>Pentapetalae</taxon>
        <taxon>rosids</taxon>
        <taxon>fabids</taxon>
        <taxon>Fabales</taxon>
        <taxon>Fabaceae</taxon>
        <taxon>Papilionoideae</taxon>
        <taxon>50 kb inversion clade</taxon>
        <taxon>dalbergioids sensu lato</taxon>
        <taxon>Dalbergieae</taxon>
        <taxon>Pterocarpus clade</taxon>
        <taxon>Arachis</taxon>
    </lineage>
</organism>
<feature type="domain" description="Aminotransferase-like plant mobile" evidence="2">
    <location>
        <begin position="3"/>
        <end position="126"/>
    </location>
</feature>
<dbReference type="EMBL" id="SDMP01000002">
    <property type="protein sequence ID" value="RYR74903.1"/>
    <property type="molecule type" value="Genomic_DNA"/>
</dbReference>
<comment type="caution">
    <text evidence="3">The sequence shown here is derived from an EMBL/GenBank/DDBJ whole genome shotgun (WGS) entry which is preliminary data.</text>
</comment>
<feature type="region of interest" description="Disordered" evidence="1">
    <location>
        <begin position="220"/>
        <end position="259"/>
    </location>
</feature>
<reference evidence="3 4" key="1">
    <citation type="submission" date="2019-01" db="EMBL/GenBank/DDBJ databases">
        <title>Sequencing of cultivated peanut Arachis hypogaea provides insights into genome evolution and oil improvement.</title>
        <authorList>
            <person name="Chen X."/>
        </authorList>
    </citation>
    <scope>NUCLEOTIDE SEQUENCE [LARGE SCALE GENOMIC DNA]</scope>
    <source>
        <strain evidence="4">cv. Fuhuasheng</strain>
        <tissue evidence="3">Leaves</tissue>
    </source>
</reference>
<name>A0A445EHL6_ARAHY</name>
<protein>
    <recommendedName>
        <fullName evidence="2">Aminotransferase-like plant mobile domain-containing protein</fullName>
    </recommendedName>
</protein>
<dbReference type="Proteomes" id="UP000289738">
    <property type="component" value="Chromosome A02"/>
</dbReference>
<sequence length="339" mass="36550">MLFGECTITLQDVAYQLELLVDGRYVSGCLTDFQTYNQGGCPAWELLGVLPPTNQIQKFAVNCSWFQETFGECPEGADEKTVRRYAQAYIMMLLGTQLFADKSGNRIHIRWLPYVARLEDMGGYNWVGSTRVVVPVHVPSGQQTCCEVSRSVTATSVLDLLALSWFIWMPYSSPDVLQVVHSEVLEPHHTALWRCLEPPPAPAGSLALISSPLSSAMISGSTSSSSASSSNASPRPAGAAHYKKFGTMSPIPTSSPSLQLRSTVNEGEATGSTGGSFTGMDEDAPTGLELEPATVPTVWVFWFERGGKAGRPAPTRPAKARSINGVDRPAPPTKMGSKC</sequence>
<dbReference type="Pfam" id="PF10536">
    <property type="entry name" value="PMD"/>
    <property type="match status" value="1"/>
</dbReference>
<proteinExistence type="predicted"/>
<accession>A0A445EHL6</accession>
<gene>
    <name evidence="3" type="ORF">Ahy_A02g009616</name>
</gene>
<dbReference type="PANTHER" id="PTHR46033">
    <property type="entry name" value="PROTEIN MAIN-LIKE 2"/>
    <property type="match status" value="1"/>
</dbReference>
<evidence type="ECO:0000259" key="2">
    <source>
        <dbReference type="Pfam" id="PF10536"/>
    </source>
</evidence>
<evidence type="ECO:0000256" key="1">
    <source>
        <dbReference type="SAM" id="MobiDB-lite"/>
    </source>
</evidence>
<feature type="compositionally biased region" description="Polar residues" evidence="1">
    <location>
        <begin position="250"/>
        <end position="259"/>
    </location>
</feature>
<dbReference type="InterPro" id="IPR044824">
    <property type="entry name" value="MAIN-like"/>
</dbReference>
<dbReference type="GO" id="GO:0010073">
    <property type="term" value="P:meristem maintenance"/>
    <property type="evidence" value="ECO:0007669"/>
    <property type="project" value="InterPro"/>
</dbReference>
<dbReference type="AlphaFoldDB" id="A0A445EHL6"/>
<dbReference type="InterPro" id="IPR019557">
    <property type="entry name" value="AminoTfrase-like_pln_mobile"/>
</dbReference>
<feature type="region of interest" description="Disordered" evidence="1">
    <location>
        <begin position="307"/>
        <end position="339"/>
    </location>
</feature>
<evidence type="ECO:0000313" key="3">
    <source>
        <dbReference type="EMBL" id="RYR74903.1"/>
    </source>
</evidence>
<feature type="compositionally biased region" description="Low complexity" evidence="1">
    <location>
        <begin position="220"/>
        <end position="240"/>
    </location>
</feature>
<dbReference type="PANTHER" id="PTHR46033:SF8">
    <property type="entry name" value="PROTEIN MAINTENANCE OF MERISTEMS-LIKE"/>
    <property type="match status" value="1"/>
</dbReference>
<keyword evidence="4" id="KW-1185">Reference proteome</keyword>